<dbReference type="RefSeq" id="XP_024332670.1">
    <property type="nucleotide sequence ID" value="XM_024487736.1"/>
</dbReference>
<reference evidence="1 2" key="1">
    <citation type="submission" date="2017-04" db="EMBL/GenBank/DDBJ databases">
        <title>Genome Sequence of the Model Brown-Rot Fungus Postia placenta SB12.</title>
        <authorList>
            <consortium name="DOE Joint Genome Institute"/>
            <person name="Gaskell J."/>
            <person name="Kersten P."/>
            <person name="Larrondo L.F."/>
            <person name="Canessa P."/>
            <person name="Martinez D."/>
            <person name="Hibbett D."/>
            <person name="Schmoll M."/>
            <person name="Kubicek C.P."/>
            <person name="Martinez A.T."/>
            <person name="Yadav J."/>
            <person name="Master E."/>
            <person name="Magnuson J.K."/>
            <person name="James T."/>
            <person name="Yaver D."/>
            <person name="Berka R."/>
            <person name="Labutti K."/>
            <person name="Lipzen A."/>
            <person name="Aerts A."/>
            <person name="Barry K."/>
            <person name="Henrissat B."/>
            <person name="Blanchette R."/>
            <person name="Grigoriev I."/>
            <person name="Cullen D."/>
        </authorList>
    </citation>
    <scope>NUCLEOTIDE SEQUENCE [LARGE SCALE GENOMIC DNA]</scope>
    <source>
        <strain evidence="1 2">MAD-698-R-SB12</strain>
    </source>
</reference>
<dbReference type="Proteomes" id="UP000194127">
    <property type="component" value="Unassembled WGS sequence"/>
</dbReference>
<gene>
    <name evidence="1" type="ORF">POSPLADRAFT_1162596</name>
</gene>
<dbReference type="AlphaFoldDB" id="A0A1X6MI22"/>
<evidence type="ECO:0000313" key="2">
    <source>
        <dbReference type="Proteomes" id="UP000194127"/>
    </source>
</evidence>
<accession>A0A1X6MI22</accession>
<dbReference type="GeneID" id="36332685"/>
<name>A0A1X6MI22_9APHY</name>
<dbReference type="InterPro" id="IPR027417">
    <property type="entry name" value="P-loop_NTPase"/>
</dbReference>
<organism evidence="1 2">
    <name type="scientific">Postia placenta MAD-698-R-SB12</name>
    <dbReference type="NCBI Taxonomy" id="670580"/>
    <lineage>
        <taxon>Eukaryota</taxon>
        <taxon>Fungi</taxon>
        <taxon>Dikarya</taxon>
        <taxon>Basidiomycota</taxon>
        <taxon>Agaricomycotina</taxon>
        <taxon>Agaricomycetes</taxon>
        <taxon>Polyporales</taxon>
        <taxon>Adustoporiaceae</taxon>
        <taxon>Rhodonia</taxon>
    </lineage>
</organism>
<proteinExistence type="predicted"/>
<sequence length="78" mass="9011">SARPLDMDIHLQSFNMPHFPSLMIAMSNPAYLAIIEHSPTKPIIIFVPSRRQYRLAADDILTHRDADDDDNRFLNISY</sequence>
<dbReference type="OrthoDB" id="3214865at2759"/>
<feature type="non-terminal residue" evidence="1">
    <location>
        <position position="1"/>
    </location>
</feature>
<dbReference type="STRING" id="670580.A0A1X6MI22"/>
<dbReference type="EMBL" id="KZ110833">
    <property type="protein sequence ID" value="OSX55876.1"/>
    <property type="molecule type" value="Genomic_DNA"/>
</dbReference>
<dbReference type="Gene3D" id="3.40.50.300">
    <property type="entry name" value="P-loop containing nucleotide triphosphate hydrolases"/>
    <property type="match status" value="1"/>
</dbReference>
<protein>
    <submittedName>
        <fullName evidence="1">Uncharacterized protein</fullName>
    </submittedName>
</protein>
<evidence type="ECO:0000313" key="1">
    <source>
        <dbReference type="EMBL" id="OSX55876.1"/>
    </source>
</evidence>
<keyword evidence="2" id="KW-1185">Reference proteome</keyword>